<keyword evidence="2" id="KW-0472">Membrane</keyword>
<proteinExistence type="predicted"/>
<keyword evidence="2" id="KW-0812">Transmembrane</keyword>
<feature type="compositionally biased region" description="Basic and acidic residues" evidence="1">
    <location>
        <begin position="56"/>
        <end position="65"/>
    </location>
</feature>
<keyword evidence="4" id="KW-1185">Reference proteome</keyword>
<evidence type="ECO:0000313" key="4">
    <source>
        <dbReference type="Proteomes" id="UP001152747"/>
    </source>
</evidence>
<dbReference type="EMBL" id="CANHGI010000005">
    <property type="protein sequence ID" value="CAI5450829.1"/>
    <property type="molecule type" value="Genomic_DNA"/>
</dbReference>
<evidence type="ECO:0000313" key="3">
    <source>
        <dbReference type="EMBL" id="CAI5450829.1"/>
    </source>
</evidence>
<feature type="region of interest" description="Disordered" evidence="1">
    <location>
        <begin position="40"/>
        <end position="65"/>
    </location>
</feature>
<sequence>MALSDIFPVIIVAVALWILVYCILMTQKCFMETQYQEIAPKPEEEPQNPSPNQQDQHVHHTKQEEERHFLAYYL</sequence>
<dbReference type="AlphaFoldDB" id="A0A9P1ITL1"/>
<feature type="transmembrane region" description="Helical" evidence="2">
    <location>
        <begin position="6"/>
        <end position="24"/>
    </location>
</feature>
<reference evidence="3" key="1">
    <citation type="submission" date="2022-11" db="EMBL/GenBank/DDBJ databases">
        <authorList>
            <person name="Kikuchi T."/>
        </authorList>
    </citation>
    <scope>NUCLEOTIDE SEQUENCE</scope>
    <source>
        <strain evidence="3">PS1010</strain>
    </source>
</reference>
<accession>A0A9P1ITL1</accession>
<keyword evidence="2" id="KW-1133">Transmembrane helix</keyword>
<evidence type="ECO:0000256" key="2">
    <source>
        <dbReference type="SAM" id="Phobius"/>
    </source>
</evidence>
<organism evidence="3 4">
    <name type="scientific">Caenorhabditis angaria</name>
    <dbReference type="NCBI Taxonomy" id="860376"/>
    <lineage>
        <taxon>Eukaryota</taxon>
        <taxon>Metazoa</taxon>
        <taxon>Ecdysozoa</taxon>
        <taxon>Nematoda</taxon>
        <taxon>Chromadorea</taxon>
        <taxon>Rhabditida</taxon>
        <taxon>Rhabditina</taxon>
        <taxon>Rhabditomorpha</taxon>
        <taxon>Rhabditoidea</taxon>
        <taxon>Rhabditidae</taxon>
        <taxon>Peloderinae</taxon>
        <taxon>Caenorhabditis</taxon>
    </lineage>
</organism>
<gene>
    <name evidence="3" type="ORF">CAMP_LOCUS13466</name>
</gene>
<protein>
    <submittedName>
        <fullName evidence="3">Uncharacterized protein</fullName>
    </submittedName>
</protein>
<comment type="caution">
    <text evidence="3">The sequence shown here is derived from an EMBL/GenBank/DDBJ whole genome shotgun (WGS) entry which is preliminary data.</text>
</comment>
<evidence type="ECO:0000256" key="1">
    <source>
        <dbReference type="SAM" id="MobiDB-lite"/>
    </source>
</evidence>
<name>A0A9P1ITL1_9PELO</name>
<dbReference type="Proteomes" id="UP001152747">
    <property type="component" value="Unassembled WGS sequence"/>
</dbReference>